<dbReference type="EMBL" id="LEKV01004825">
    <property type="protein sequence ID" value="KVH92301.1"/>
    <property type="molecule type" value="Genomic_DNA"/>
</dbReference>
<reference evidence="1 2" key="1">
    <citation type="journal article" date="2016" name="Sci. Rep.">
        <title>The genome sequence of the outbreeding globe artichoke constructed de novo incorporating a phase-aware low-pass sequencing strategy of F1 progeny.</title>
        <authorList>
            <person name="Scaglione D."/>
            <person name="Reyes-Chin-Wo S."/>
            <person name="Acquadro A."/>
            <person name="Froenicke L."/>
            <person name="Portis E."/>
            <person name="Beitel C."/>
            <person name="Tirone M."/>
            <person name="Mauro R."/>
            <person name="Lo Monaco A."/>
            <person name="Mauromicale G."/>
            <person name="Faccioli P."/>
            <person name="Cattivelli L."/>
            <person name="Rieseberg L."/>
            <person name="Michelmore R."/>
            <person name="Lanteri S."/>
        </authorList>
    </citation>
    <scope>NUCLEOTIDE SEQUENCE [LARGE SCALE GENOMIC DNA]</scope>
    <source>
        <strain evidence="1">2C</strain>
    </source>
</reference>
<dbReference type="Proteomes" id="UP000243975">
    <property type="component" value="Unassembled WGS sequence"/>
</dbReference>
<gene>
    <name evidence="1" type="ORF">Ccrd_005678</name>
</gene>
<dbReference type="AlphaFoldDB" id="A0A103XK89"/>
<keyword evidence="2" id="KW-1185">Reference proteome</keyword>
<accession>A0A103XK89</accession>
<name>A0A103XK89_CYNCS</name>
<protein>
    <submittedName>
        <fullName evidence="1">Uncharacterized protein</fullName>
    </submittedName>
</protein>
<dbReference type="Gramene" id="KVH92301">
    <property type="protein sequence ID" value="KVH92301"/>
    <property type="gene ID" value="Ccrd_005678"/>
</dbReference>
<organism evidence="1 2">
    <name type="scientific">Cynara cardunculus var. scolymus</name>
    <name type="common">Globe artichoke</name>
    <name type="synonym">Cynara scolymus</name>
    <dbReference type="NCBI Taxonomy" id="59895"/>
    <lineage>
        <taxon>Eukaryota</taxon>
        <taxon>Viridiplantae</taxon>
        <taxon>Streptophyta</taxon>
        <taxon>Embryophyta</taxon>
        <taxon>Tracheophyta</taxon>
        <taxon>Spermatophyta</taxon>
        <taxon>Magnoliopsida</taxon>
        <taxon>eudicotyledons</taxon>
        <taxon>Gunneridae</taxon>
        <taxon>Pentapetalae</taxon>
        <taxon>asterids</taxon>
        <taxon>campanulids</taxon>
        <taxon>Asterales</taxon>
        <taxon>Asteraceae</taxon>
        <taxon>Carduoideae</taxon>
        <taxon>Cardueae</taxon>
        <taxon>Carduinae</taxon>
        <taxon>Cynara</taxon>
    </lineage>
</organism>
<comment type="caution">
    <text evidence="1">The sequence shown here is derived from an EMBL/GenBank/DDBJ whole genome shotgun (WGS) entry which is preliminary data.</text>
</comment>
<sequence>MVVEVDVIPVVSQDIWQGIILQAVVLVIRQAVEMVVATIVENRGTLLENALPILDTSTDYKYIIVAGQLI</sequence>
<evidence type="ECO:0000313" key="1">
    <source>
        <dbReference type="EMBL" id="KVH92301.1"/>
    </source>
</evidence>
<evidence type="ECO:0000313" key="2">
    <source>
        <dbReference type="Proteomes" id="UP000243975"/>
    </source>
</evidence>
<proteinExistence type="predicted"/>